<evidence type="ECO:0000259" key="1">
    <source>
        <dbReference type="Pfam" id="PF01902"/>
    </source>
</evidence>
<name>A0A4Z0L2Y8_9FLAO</name>
<dbReference type="InterPro" id="IPR002761">
    <property type="entry name" value="Diphthami_syn_dom"/>
</dbReference>
<dbReference type="EC" id="6.3.1.14" evidence="2"/>
<gene>
    <name evidence="2" type="ORF">E4635_14725</name>
</gene>
<dbReference type="PANTHER" id="PTHR12196:SF2">
    <property type="entry name" value="DIPHTHINE--AMMONIA LIGASE"/>
    <property type="match status" value="1"/>
</dbReference>
<accession>A0A4Z0L2Y8</accession>
<dbReference type="PANTHER" id="PTHR12196">
    <property type="entry name" value="DOMAIN OF UNKNOWN FUNCTION 71 DUF71 -CONTAINING PROTEIN"/>
    <property type="match status" value="1"/>
</dbReference>
<dbReference type="EMBL" id="SRLH01000009">
    <property type="protein sequence ID" value="TGD56694.1"/>
    <property type="molecule type" value="Genomic_DNA"/>
</dbReference>
<dbReference type="Pfam" id="PF01902">
    <property type="entry name" value="Diphthami_syn_2"/>
    <property type="match status" value="1"/>
</dbReference>
<dbReference type="OrthoDB" id="3572539at2"/>
<feature type="domain" description="Diphthamide synthase" evidence="1">
    <location>
        <begin position="4"/>
        <end position="210"/>
    </location>
</feature>
<dbReference type="PIRSF" id="PIRSF039123">
    <property type="entry name" value="Diphthamide_synthase"/>
    <property type="match status" value="1"/>
</dbReference>
<reference evidence="2 3" key="1">
    <citation type="submission" date="2019-04" db="EMBL/GenBank/DDBJ databases">
        <title>Flavobacterium sp. strain DS2-A Genome sequencing and assembly.</title>
        <authorList>
            <person name="Kim I."/>
        </authorList>
    </citation>
    <scope>NUCLEOTIDE SEQUENCE [LARGE SCALE GENOMIC DNA]</scope>
    <source>
        <strain evidence="2 3">DS2-A</strain>
    </source>
</reference>
<dbReference type="Gene3D" id="3.40.50.620">
    <property type="entry name" value="HUPs"/>
    <property type="match status" value="1"/>
</dbReference>
<organism evidence="2 3">
    <name type="scientific">Flavobacterium humi</name>
    <dbReference type="NCBI Taxonomy" id="2562683"/>
    <lineage>
        <taxon>Bacteria</taxon>
        <taxon>Pseudomonadati</taxon>
        <taxon>Bacteroidota</taxon>
        <taxon>Flavobacteriia</taxon>
        <taxon>Flavobacteriales</taxon>
        <taxon>Flavobacteriaceae</taxon>
        <taxon>Flavobacterium</taxon>
    </lineage>
</organism>
<sequence length="216" mass="24215">MDFVTSWSGGKDSCYAMMKAIEQGHSPKVLLNMMNENGKISRSHGLPLAILEQQAQKMQLPLEAVPATWTDYETHFISTLQKLKTNFGLQAAVFGDIDLQAHKDWEDKVCAAASLEAVLPLWQQDRIALVNQMIESGIETMIVSCNTQMGESYLGKIMTKALALELEEKQIDPCGENGEFHTLVINCPLFSSALEIPEFTVKTYNDYCFIVWKDTD</sequence>
<dbReference type="RefSeq" id="WP_135527467.1">
    <property type="nucleotide sequence ID" value="NZ_SRLH01000009.1"/>
</dbReference>
<keyword evidence="2" id="KW-0436">Ligase</keyword>
<evidence type="ECO:0000313" key="3">
    <source>
        <dbReference type="Proteomes" id="UP000297407"/>
    </source>
</evidence>
<dbReference type="AlphaFoldDB" id="A0A4Z0L2Y8"/>
<dbReference type="Proteomes" id="UP000297407">
    <property type="component" value="Unassembled WGS sequence"/>
</dbReference>
<dbReference type="GO" id="GO:0017178">
    <property type="term" value="F:diphthine-ammonia ligase activity"/>
    <property type="evidence" value="ECO:0007669"/>
    <property type="project" value="UniProtKB-EC"/>
</dbReference>
<dbReference type="CDD" id="cd01994">
    <property type="entry name" value="AANH_PF0828-like"/>
    <property type="match status" value="1"/>
</dbReference>
<dbReference type="InterPro" id="IPR014729">
    <property type="entry name" value="Rossmann-like_a/b/a_fold"/>
</dbReference>
<comment type="caution">
    <text evidence="2">The sequence shown here is derived from an EMBL/GenBank/DDBJ whole genome shotgun (WGS) entry which is preliminary data.</text>
</comment>
<evidence type="ECO:0000313" key="2">
    <source>
        <dbReference type="EMBL" id="TGD56694.1"/>
    </source>
</evidence>
<protein>
    <submittedName>
        <fullName evidence="2">Diphthine--ammonia ligase</fullName>
        <ecNumber evidence="2">6.3.1.14</ecNumber>
    </submittedName>
</protein>
<dbReference type="NCBIfam" id="TIGR00290">
    <property type="entry name" value="MJ0570_dom"/>
    <property type="match status" value="1"/>
</dbReference>
<dbReference type="SUPFAM" id="SSF52402">
    <property type="entry name" value="Adenine nucleotide alpha hydrolases-like"/>
    <property type="match status" value="1"/>
</dbReference>
<dbReference type="InterPro" id="IPR030662">
    <property type="entry name" value="DPH6/MJ0570"/>
</dbReference>
<dbReference type="GO" id="GO:0017183">
    <property type="term" value="P:protein histidyl modification to diphthamide"/>
    <property type="evidence" value="ECO:0007669"/>
    <property type="project" value="TreeGrafter"/>
</dbReference>
<dbReference type="Gene3D" id="3.90.1490.10">
    <property type="entry name" value="putative n-type atp pyrophosphatase, domain 2"/>
    <property type="match status" value="1"/>
</dbReference>
<proteinExistence type="predicted"/>
<keyword evidence="3" id="KW-1185">Reference proteome</keyword>